<feature type="region of interest" description="Disordered" evidence="1">
    <location>
        <begin position="575"/>
        <end position="603"/>
    </location>
</feature>
<feature type="compositionally biased region" description="Polar residues" evidence="1">
    <location>
        <begin position="176"/>
        <end position="190"/>
    </location>
</feature>
<dbReference type="Proteomes" id="UP000297245">
    <property type="component" value="Unassembled WGS sequence"/>
</dbReference>
<keyword evidence="3" id="KW-1185">Reference proteome</keyword>
<feature type="compositionally biased region" description="Basic and acidic residues" evidence="1">
    <location>
        <begin position="98"/>
        <end position="111"/>
    </location>
</feature>
<feature type="region of interest" description="Disordered" evidence="1">
    <location>
        <begin position="666"/>
        <end position="729"/>
    </location>
</feature>
<dbReference type="EMBL" id="ML179069">
    <property type="protein sequence ID" value="THV03229.1"/>
    <property type="molecule type" value="Genomic_DNA"/>
</dbReference>
<feature type="region of interest" description="Disordered" evidence="1">
    <location>
        <begin position="310"/>
        <end position="341"/>
    </location>
</feature>
<sequence length="971" mass="102103">MATVDVVDALPVASEEAQPSVVQILSKEPVVEDAEMKSTIVTNGDSTHELELPTEGEEVVMDSKPDADPVLSSGLEDNNAIPADRSTFVEVEQSTSGDAKEGGTDPQKVDADATGAPDSAVDDNLDIVLEKKDVEEGQAVEVQGEEFPETTQVIDKSIIVQEGLIDVAVQDINDAEQTSDISTNSETPSVAVTGHNSKSHHSEHSSLDIDHTSVQPGSLQEEVADSTAEKPAKNLFAQDVDDMIDAQSTAEIIPTPAVAESIEKGTDLASAAEQYPVTQTDINDTVPVESSVATDSQASVEESIEMPADKLTGEPVDTNDHFPTEVAEPPVSPESSVSAKDEADGISIAGNDNVPTELEVAQPAAPVEAEELVSQSEPLAEPIKKVISAPVESSNLEPEAVKEGVPTAEVVENTTSDEGVPTEETALPQSRVSDDVVSTADLQTSLDDNVASSASQASASELQQVEDVPAVSETENIVPVEEDANIAAAQGVASHNEDLLTPAQDSALVEDVLRHSEVEELINAAPETEIEPVAEPPSQAVVDENAMEDKPIASAVSVEGIDNDAIDAIVENLTSSLPDSEPVDPELKTDQNAESSETPIADSVDAAVQESVPDILVVVSEPETQTHSKQFAEGNASALVEEISESSVIPESQVFSAEAIETAGATQADELVSGHKPAATESGLDSGSDVPEEAAAEDVSAQVEEITPVEDTISETPSIVEPPASESESAVPAIYAEIGESESTTHSFEAPAEVQPVPEVELVIDQSEPPVVTTQLQEADVELAEPTQNEEFIPETEISVSTDSEALLEDGIEDQLRVEEASTHVEKAAKPLVDEQVEANVSKEAEEEFVPSSVPSEPQASEIPLTETEFVGESAPVMSITESQTSIDVSVEDTTADKLPEPTVPSNESKLNDTQAIPAESAPITIESSAGEEEMKPLITPIIVTEDSQDVSIFSLAFRICFTMILSQDPT</sequence>
<proteinExistence type="predicted"/>
<feature type="compositionally biased region" description="Basic and acidic residues" evidence="1">
    <location>
        <begin position="200"/>
        <end position="211"/>
    </location>
</feature>
<evidence type="ECO:0000313" key="2">
    <source>
        <dbReference type="EMBL" id="THV03229.1"/>
    </source>
</evidence>
<evidence type="ECO:0000313" key="3">
    <source>
        <dbReference type="Proteomes" id="UP000297245"/>
    </source>
</evidence>
<accession>A0A4S8ML56</accession>
<feature type="compositionally biased region" description="Low complexity" evidence="1">
    <location>
        <begin position="325"/>
        <end position="338"/>
    </location>
</feature>
<organism evidence="2 3">
    <name type="scientific">Dendrothele bispora (strain CBS 962.96)</name>
    <dbReference type="NCBI Taxonomy" id="1314807"/>
    <lineage>
        <taxon>Eukaryota</taxon>
        <taxon>Fungi</taxon>
        <taxon>Dikarya</taxon>
        <taxon>Basidiomycota</taxon>
        <taxon>Agaricomycotina</taxon>
        <taxon>Agaricomycetes</taxon>
        <taxon>Agaricomycetidae</taxon>
        <taxon>Agaricales</taxon>
        <taxon>Agaricales incertae sedis</taxon>
        <taxon>Dendrothele</taxon>
    </lineage>
</organism>
<reference evidence="2 3" key="1">
    <citation type="journal article" date="2019" name="Nat. Ecol. Evol.">
        <title>Megaphylogeny resolves global patterns of mushroom evolution.</title>
        <authorList>
            <person name="Varga T."/>
            <person name="Krizsan K."/>
            <person name="Foldi C."/>
            <person name="Dima B."/>
            <person name="Sanchez-Garcia M."/>
            <person name="Sanchez-Ramirez S."/>
            <person name="Szollosi G.J."/>
            <person name="Szarkandi J.G."/>
            <person name="Papp V."/>
            <person name="Albert L."/>
            <person name="Andreopoulos W."/>
            <person name="Angelini C."/>
            <person name="Antonin V."/>
            <person name="Barry K.W."/>
            <person name="Bougher N.L."/>
            <person name="Buchanan P."/>
            <person name="Buyck B."/>
            <person name="Bense V."/>
            <person name="Catcheside P."/>
            <person name="Chovatia M."/>
            <person name="Cooper J."/>
            <person name="Damon W."/>
            <person name="Desjardin D."/>
            <person name="Finy P."/>
            <person name="Geml J."/>
            <person name="Haridas S."/>
            <person name="Hughes K."/>
            <person name="Justo A."/>
            <person name="Karasinski D."/>
            <person name="Kautmanova I."/>
            <person name="Kiss B."/>
            <person name="Kocsube S."/>
            <person name="Kotiranta H."/>
            <person name="LaButti K.M."/>
            <person name="Lechner B.E."/>
            <person name="Liimatainen K."/>
            <person name="Lipzen A."/>
            <person name="Lukacs Z."/>
            <person name="Mihaltcheva S."/>
            <person name="Morgado L.N."/>
            <person name="Niskanen T."/>
            <person name="Noordeloos M.E."/>
            <person name="Ohm R.A."/>
            <person name="Ortiz-Santana B."/>
            <person name="Ovrebo C."/>
            <person name="Racz N."/>
            <person name="Riley R."/>
            <person name="Savchenko A."/>
            <person name="Shiryaev A."/>
            <person name="Soop K."/>
            <person name="Spirin V."/>
            <person name="Szebenyi C."/>
            <person name="Tomsovsky M."/>
            <person name="Tulloss R.E."/>
            <person name="Uehling J."/>
            <person name="Grigoriev I.V."/>
            <person name="Vagvolgyi C."/>
            <person name="Papp T."/>
            <person name="Martin F.M."/>
            <person name="Miettinen O."/>
            <person name="Hibbett D.S."/>
            <person name="Nagy L.G."/>
        </authorList>
    </citation>
    <scope>NUCLEOTIDE SEQUENCE [LARGE SCALE GENOMIC DNA]</scope>
    <source>
        <strain evidence="2 3">CBS 962.96</strain>
    </source>
</reference>
<feature type="compositionally biased region" description="Basic and acidic residues" evidence="1">
    <location>
        <begin position="310"/>
        <end position="323"/>
    </location>
</feature>
<gene>
    <name evidence="2" type="ORF">K435DRAFT_299677</name>
</gene>
<protein>
    <submittedName>
        <fullName evidence="2">Uncharacterized protein</fullName>
    </submittedName>
</protein>
<feature type="region of interest" description="Disordered" evidence="1">
    <location>
        <begin position="176"/>
        <end position="231"/>
    </location>
</feature>
<evidence type="ECO:0000256" key="1">
    <source>
        <dbReference type="SAM" id="MobiDB-lite"/>
    </source>
</evidence>
<feature type="region of interest" description="Disordered" evidence="1">
    <location>
        <begin position="90"/>
        <end position="120"/>
    </location>
</feature>
<dbReference type="AlphaFoldDB" id="A0A4S8ML56"/>
<name>A0A4S8ML56_DENBC</name>
<feature type="compositionally biased region" description="Low complexity" evidence="1">
    <location>
        <begin position="451"/>
        <end position="460"/>
    </location>
</feature>
<feature type="region of interest" description="Disordered" evidence="1">
    <location>
        <begin position="389"/>
        <end position="470"/>
    </location>
</feature>